<dbReference type="EMBL" id="ML992664">
    <property type="protein sequence ID" value="KAF2216273.1"/>
    <property type="molecule type" value="Genomic_DNA"/>
</dbReference>
<dbReference type="Proteomes" id="UP000799539">
    <property type="component" value="Unassembled WGS sequence"/>
</dbReference>
<dbReference type="PANTHER" id="PTHR38489">
    <property type="entry name" value="HISTONE CHAPERONE DOMAIN-CONTAINING PROTEIN"/>
    <property type="match status" value="1"/>
</dbReference>
<organism evidence="2 3">
    <name type="scientific">Cercospora zeae-maydis SCOH1-5</name>
    <dbReference type="NCBI Taxonomy" id="717836"/>
    <lineage>
        <taxon>Eukaryota</taxon>
        <taxon>Fungi</taxon>
        <taxon>Dikarya</taxon>
        <taxon>Ascomycota</taxon>
        <taxon>Pezizomycotina</taxon>
        <taxon>Dothideomycetes</taxon>
        <taxon>Dothideomycetidae</taxon>
        <taxon>Mycosphaerellales</taxon>
        <taxon>Mycosphaerellaceae</taxon>
        <taxon>Cercospora</taxon>
    </lineage>
</organism>
<dbReference type="AlphaFoldDB" id="A0A6A6FS45"/>
<proteinExistence type="predicted"/>
<dbReference type="Pfam" id="PF15370">
    <property type="entry name" value="NOPCHAP1"/>
    <property type="match status" value="1"/>
</dbReference>
<dbReference type="InterPro" id="IPR027921">
    <property type="entry name" value="NOPCHAP1"/>
</dbReference>
<name>A0A6A6FS45_9PEZI</name>
<reference evidence="2" key="1">
    <citation type="journal article" date="2020" name="Stud. Mycol.">
        <title>101 Dothideomycetes genomes: a test case for predicting lifestyles and emergence of pathogens.</title>
        <authorList>
            <person name="Haridas S."/>
            <person name="Albert R."/>
            <person name="Binder M."/>
            <person name="Bloem J."/>
            <person name="Labutti K."/>
            <person name="Salamov A."/>
            <person name="Andreopoulos B."/>
            <person name="Baker S."/>
            <person name="Barry K."/>
            <person name="Bills G."/>
            <person name="Bluhm B."/>
            <person name="Cannon C."/>
            <person name="Castanera R."/>
            <person name="Culley D."/>
            <person name="Daum C."/>
            <person name="Ezra D."/>
            <person name="Gonzalez J."/>
            <person name="Henrissat B."/>
            <person name="Kuo A."/>
            <person name="Liang C."/>
            <person name="Lipzen A."/>
            <person name="Lutzoni F."/>
            <person name="Magnuson J."/>
            <person name="Mondo S."/>
            <person name="Nolan M."/>
            <person name="Ohm R."/>
            <person name="Pangilinan J."/>
            <person name="Park H.-J."/>
            <person name="Ramirez L."/>
            <person name="Alfaro M."/>
            <person name="Sun H."/>
            <person name="Tritt A."/>
            <person name="Yoshinaga Y."/>
            <person name="Zwiers L.-H."/>
            <person name="Turgeon B."/>
            <person name="Goodwin S."/>
            <person name="Spatafora J."/>
            <person name="Crous P."/>
            <person name="Grigoriev I."/>
        </authorList>
    </citation>
    <scope>NUCLEOTIDE SEQUENCE</scope>
    <source>
        <strain evidence="2">SCOH1-5</strain>
    </source>
</reference>
<sequence>MATKRSPVDAHLQSARSPRSGAKRSKLSPSRQVDPLAPEIVVDGSDNEASMRSIEHDGRRTRRDGSASGNTCTFGDEADAEHEEDDSDSEYITTVRVSARYPSTYVKPEIDPDVVMAYAKELESKLHAFLPKLRQANQKLAEQSTKLNMEHVNEGEQHIEMSLNLGILEQKHSVDKAATEEICLPNRKSDGPEELLQLTEENVNSLLNGKRGQARPSIELLDTADVVETLPRRSKAVNS</sequence>
<feature type="region of interest" description="Disordered" evidence="1">
    <location>
        <begin position="1"/>
        <end position="91"/>
    </location>
</feature>
<dbReference type="OrthoDB" id="1112980at2759"/>
<evidence type="ECO:0000313" key="3">
    <source>
        <dbReference type="Proteomes" id="UP000799539"/>
    </source>
</evidence>
<feature type="compositionally biased region" description="Acidic residues" evidence="1">
    <location>
        <begin position="76"/>
        <end position="89"/>
    </location>
</feature>
<evidence type="ECO:0000256" key="1">
    <source>
        <dbReference type="SAM" id="MobiDB-lite"/>
    </source>
</evidence>
<evidence type="ECO:0000313" key="2">
    <source>
        <dbReference type="EMBL" id="KAF2216273.1"/>
    </source>
</evidence>
<keyword evidence="3" id="KW-1185">Reference proteome</keyword>
<protein>
    <submittedName>
        <fullName evidence="2">Uncharacterized protein</fullName>
    </submittedName>
</protein>
<dbReference type="PANTHER" id="PTHR38489:SF1">
    <property type="entry name" value="HISTONE CHAPERONE DOMAIN-CONTAINING PROTEIN"/>
    <property type="match status" value="1"/>
</dbReference>
<accession>A0A6A6FS45</accession>
<dbReference type="GO" id="GO:0000492">
    <property type="term" value="P:box C/D snoRNP assembly"/>
    <property type="evidence" value="ECO:0007669"/>
    <property type="project" value="InterPro"/>
</dbReference>
<gene>
    <name evidence="2" type="ORF">CERZMDRAFT_81412</name>
</gene>